<reference evidence="10 11" key="1">
    <citation type="submission" date="2019-06" db="EMBL/GenBank/DDBJ databases">
        <title>Genome sequence of Litorilinea aerophila BAA-2444.</title>
        <authorList>
            <person name="Maclea K.S."/>
            <person name="Maurais E.G."/>
            <person name="Iannazzi L.C."/>
        </authorList>
    </citation>
    <scope>NUCLEOTIDE SEQUENCE [LARGE SCALE GENOMIC DNA]</scope>
    <source>
        <strain evidence="10 11">ATCC BAA-2444</strain>
    </source>
</reference>
<dbReference type="GO" id="GO:0009341">
    <property type="term" value="C:beta-galactosidase complex"/>
    <property type="evidence" value="ECO:0007669"/>
    <property type="project" value="InterPro"/>
</dbReference>
<keyword evidence="5 8" id="KW-0378">Hydrolase</keyword>
<evidence type="ECO:0000256" key="1">
    <source>
        <dbReference type="ARBA" id="ARBA00001412"/>
    </source>
</evidence>
<dbReference type="InterPro" id="IPR011013">
    <property type="entry name" value="Gal_mutarotase_sf_dom"/>
</dbReference>
<dbReference type="InterPro" id="IPR006101">
    <property type="entry name" value="Glyco_hydro_2"/>
</dbReference>
<evidence type="ECO:0000256" key="7">
    <source>
        <dbReference type="ARBA" id="ARBA00032230"/>
    </source>
</evidence>
<dbReference type="SUPFAM" id="SSF49303">
    <property type="entry name" value="beta-Galactosidase/glucuronidase domain"/>
    <property type="match status" value="2"/>
</dbReference>
<evidence type="ECO:0000313" key="11">
    <source>
        <dbReference type="Proteomes" id="UP000317371"/>
    </source>
</evidence>
<dbReference type="Pfam" id="PF02837">
    <property type="entry name" value="Glyco_hydro_2_N"/>
    <property type="match status" value="1"/>
</dbReference>
<dbReference type="PANTHER" id="PTHR46323:SF2">
    <property type="entry name" value="BETA-GALACTOSIDASE"/>
    <property type="match status" value="1"/>
</dbReference>
<dbReference type="EMBL" id="VIGC01000006">
    <property type="protein sequence ID" value="TQE96769.1"/>
    <property type="molecule type" value="Genomic_DNA"/>
</dbReference>
<comment type="similarity">
    <text evidence="2 8">Belongs to the glycosyl hydrolase 2 family.</text>
</comment>
<dbReference type="InParanoid" id="A0A540VJ44"/>
<dbReference type="Pfam" id="PF16353">
    <property type="entry name" value="LacZ_4"/>
    <property type="match status" value="1"/>
</dbReference>
<dbReference type="Gene3D" id="2.60.40.10">
    <property type="entry name" value="Immunoglobulins"/>
    <property type="match status" value="2"/>
</dbReference>
<comment type="catalytic activity">
    <reaction evidence="1 8">
        <text>Hydrolysis of terminal non-reducing beta-D-galactose residues in beta-D-galactosides.</text>
        <dbReference type="EC" id="3.2.1.23"/>
    </reaction>
</comment>
<dbReference type="InterPro" id="IPR023230">
    <property type="entry name" value="Glyco_hydro_2_CS"/>
</dbReference>
<dbReference type="InterPro" id="IPR008979">
    <property type="entry name" value="Galactose-bd-like_sf"/>
</dbReference>
<dbReference type="OrthoDB" id="9762066at2"/>
<dbReference type="GO" id="GO:0004565">
    <property type="term" value="F:beta-galactosidase activity"/>
    <property type="evidence" value="ECO:0007669"/>
    <property type="project" value="UniProtKB-EC"/>
</dbReference>
<dbReference type="RefSeq" id="WP_141609141.1">
    <property type="nucleotide sequence ID" value="NZ_VIGC02000006.1"/>
</dbReference>
<evidence type="ECO:0000256" key="6">
    <source>
        <dbReference type="ARBA" id="ARBA00023295"/>
    </source>
</evidence>
<dbReference type="PRINTS" id="PR00132">
    <property type="entry name" value="GLHYDRLASE2"/>
</dbReference>
<protein>
    <recommendedName>
        <fullName evidence="4 8">Beta-galactosidase</fullName>
        <ecNumber evidence="3 8">3.2.1.23</ecNumber>
    </recommendedName>
    <alternativeName>
        <fullName evidence="7 8">Lactase</fullName>
    </alternativeName>
</protein>
<dbReference type="InterPro" id="IPR050347">
    <property type="entry name" value="Bact_Beta-galactosidase"/>
</dbReference>
<dbReference type="InterPro" id="IPR036156">
    <property type="entry name" value="Beta-gal/glucu_dom_sf"/>
</dbReference>
<dbReference type="Proteomes" id="UP000317371">
    <property type="component" value="Unassembled WGS sequence"/>
</dbReference>
<feature type="domain" description="Beta galactosidase small chain/" evidence="9">
    <location>
        <begin position="771"/>
        <end position="1158"/>
    </location>
</feature>
<dbReference type="AlphaFoldDB" id="A0A540VJ44"/>
<evidence type="ECO:0000256" key="4">
    <source>
        <dbReference type="ARBA" id="ARBA00013303"/>
    </source>
</evidence>
<sequence>MTTQVYLNDWENPQLVARNKEPGHATLIPFGDTATALAAFAAPTLDRSASPFVRFLDGQWRFHLAPNPAAAPADFHEPDFDDSDWDLIAVPGNWQLQGGDIQRGILRYDKPMYTNVQYPFPIDNLPGVPADDNPTGCYRRTFQVPSEWMGRQIFLHFEGVDSAFHLWINGQPAGYSQDSRVPAEFNITPFLRRGENTLAVRVYRWSDGSYLEDQDFWRLSGIFRSVYLWSAPSVHVRDFQVQTELDPAYRDATLRVRAFVRHYGKAPARTGQPTVRLRATLYDHDGQVVVRGEPEQPLRLQPGGELTVDLARPVANPRKWTDEHPHLYTLLLELLDPDEQVLEVVGCRVGFRQVEIRDGQLCLNGVPLVIRGVNRHEHDPDTGHTVTVASMVQDIRLMKQFNLNAVRTSHYPNDPRWYELCDYYGIYLIDEANLESHGVWDRLAKDPAWEQAFLARAAAMVARDRNHPSVIIWSLGNESGYGPNHDAMAEWIRGQDPTRPIHYHPAEDAPIVDILAPMYPSVARIIQMAQDPHETRPIIMCEYAHSMGNSTGNLKEYWEAIEAHLRLQGGFIWDWVDQGIRRRTEDGEEWFAYGGDFDDHPNDGNFCINGLVWPDRIPHPALWEYKKVLEPVRVTPLDLARGRLEVTNRRLFQDLSDLEIRWTVTEVGPVSARTGTASVRELAAGRLEPLHTRPGEREIVEIPLPAISPVVGAAYWLTLHFTLAQETPWAPQGHELAWAQFALEPQPEMPHLVDVSAGGSLRVQEEDGHIAVAGRDFSLTFDRRTGRLMSWQQGGQELLVSGPVFNVWRAPTDNDANTWGEQRMAIRWRESGLDRLQEEVLAVCVEQPGPDQVQVTVRSRHSAAIDVEAVQASRWQSMLAQLQGLFAHFVDPGQLRNLGLLMGVNVDELPGADGAERARAFVTHLDRQDRIAELLDRMHQLVNGPFAVQAPAEVKERLAHYAGHTNQELKALLRPHDRAEITCELVYTVAATGVVTVDLHALCAGEMPPSLPRLGLQMTLPGRFNTFTWYGRGPHESYVDRKEGAWVGVFSGSVDEQYTPYIMPQENGNKTDVRWVSLTGDGGGLLVVGQPLLNVSAHHFTTEDLTRATHTYELKRRDEITLNLDYAQCGLGNGSCGPGVLPQYMLTPGEYRFRFQLCGIRMG</sequence>
<dbReference type="Gene3D" id="3.20.20.80">
    <property type="entry name" value="Glycosidases"/>
    <property type="match status" value="1"/>
</dbReference>
<dbReference type="InterPro" id="IPR023232">
    <property type="entry name" value="Glyco_hydro_2_AS"/>
</dbReference>
<keyword evidence="6 8" id="KW-0326">Glycosidase</keyword>
<accession>A0A540VJ44</accession>
<evidence type="ECO:0000256" key="8">
    <source>
        <dbReference type="RuleBase" id="RU361154"/>
    </source>
</evidence>
<dbReference type="Pfam" id="PF00703">
    <property type="entry name" value="Glyco_hydro_2"/>
    <property type="match status" value="1"/>
</dbReference>
<dbReference type="PROSITE" id="PS00608">
    <property type="entry name" value="GLYCOSYL_HYDROL_F2_2"/>
    <property type="match status" value="1"/>
</dbReference>
<proteinExistence type="inferred from homology"/>
<evidence type="ECO:0000256" key="2">
    <source>
        <dbReference type="ARBA" id="ARBA00007401"/>
    </source>
</evidence>
<dbReference type="GO" id="GO:0005990">
    <property type="term" value="P:lactose catabolic process"/>
    <property type="evidence" value="ECO:0007669"/>
    <property type="project" value="TreeGrafter"/>
</dbReference>
<name>A0A540VJ44_9CHLR</name>
<dbReference type="GO" id="GO:0030246">
    <property type="term" value="F:carbohydrate binding"/>
    <property type="evidence" value="ECO:0007669"/>
    <property type="project" value="InterPro"/>
</dbReference>
<dbReference type="PANTHER" id="PTHR46323">
    <property type="entry name" value="BETA-GALACTOSIDASE"/>
    <property type="match status" value="1"/>
</dbReference>
<dbReference type="Gene3D" id="2.60.120.260">
    <property type="entry name" value="Galactose-binding domain-like"/>
    <property type="match status" value="1"/>
</dbReference>
<dbReference type="Gene3D" id="2.70.98.10">
    <property type="match status" value="2"/>
</dbReference>
<dbReference type="SUPFAM" id="SSF51445">
    <property type="entry name" value="(Trans)glycosidases"/>
    <property type="match status" value="1"/>
</dbReference>
<dbReference type="Pfam" id="PF02929">
    <property type="entry name" value="Bgal_small_N"/>
    <property type="match status" value="2"/>
</dbReference>
<dbReference type="InterPro" id="IPR006103">
    <property type="entry name" value="Glyco_hydro_2_cat"/>
</dbReference>
<dbReference type="InterPro" id="IPR006104">
    <property type="entry name" value="Glyco_hydro_2_N"/>
</dbReference>
<comment type="caution">
    <text evidence="10">The sequence shown here is derived from an EMBL/GenBank/DDBJ whole genome shotgun (WGS) entry which is preliminary data.</text>
</comment>
<dbReference type="InterPro" id="IPR006102">
    <property type="entry name" value="Ig-like_GH2"/>
</dbReference>
<dbReference type="SUPFAM" id="SSF74650">
    <property type="entry name" value="Galactose mutarotase-like"/>
    <property type="match status" value="2"/>
</dbReference>
<dbReference type="InterPro" id="IPR013783">
    <property type="entry name" value="Ig-like_fold"/>
</dbReference>
<evidence type="ECO:0000256" key="5">
    <source>
        <dbReference type="ARBA" id="ARBA00022801"/>
    </source>
</evidence>
<dbReference type="Pfam" id="PF02836">
    <property type="entry name" value="Glyco_hydro_2_C"/>
    <property type="match status" value="1"/>
</dbReference>
<dbReference type="InterPro" id="IPR032312">
    <property type="entry name" value="LacZ_4"/>
</dbReference>
<keyword evidence="11" id="KW-1185">Reference proteome</keyword>
<evidence type="ECO:0000256" key="3">
    <source>
        <dbReference type="ARBA" id="ARBA00012756"/>
    </source>
</evidence>
<dbReference type="InterPro" id="IPR017853">
    <property type="entry name" value="GH"/>
</dbReference>
<evidence type="ECO:0000313" key="10">
    <source>
        <dbReference type="EMBL" id="TQE96769.1"/>
    </source>
</evidence>
<dbReference type="SMART" id="SM01038">
    <property type="entry name" value="Bgal_small_N"/>
    <property type="match status" value="1"/>
</dbReference>
<dbReference type="InterPro" id="IPR014718">
    <property type="entry name" value="GH-type_carb-bd"/>
</dbReference>
<dbReference type="PROSITE" id="PS00719">
    <property type="entry name" value="GLYCOSYL_HYDROL_F2_1"/>
    <property type="match status" value="1"/>
</dbReference>
<dbReference type="FunFam" id="3.20.20.80:FF:000018">
    <property type="entry name" value="Beta-galactosidase"/>
    <property type="match status" value="1"/>
</dbReference>
<dbReference type="InterPro" id="IPR004199">
    <property type="entry name" value="B-gal_small/dom_5"/>
</dbReference>
<evidence type="ECO:0000259" key="9">
    <source>
        <dbReference type="SMART" id="SM01038"/>
    </source>
</evidence>
<gene>
    <name evidence="10" type="ORF">FKZ61_05780</name>
</gene>
<dbReference type="EC" id="3.2.1.23" evidence="3 8"/>
<organism evidence="10 11">
    <name type="scientific">Litorilinea aerophila</name>
    <dbReference type="NCBI Taxonomy" id="1204385"/>
    <lineage>
        <taxon>Bacteria</taxon>
        <taxon>Bacillati</taxon>
        <taxon>Chloroflexota</taxon>
        <taxon>Caldilineae</taxon>
        <taxon>Caldilineales</taxon>
        <taxon>Caldilineaceae</taxon>
        <taxon>Litorilinea</taxon>
    </lineage>
</organism>
<dbReference type="SUPFAM" id="SSF49785">
    <property type="entry name" value="Galactose-binding domain-like"/>
    <property type="match status" value="1"/>
</dbReference>